<organism evidence="1">
    <name type="scientific">freshwater metagenome</name>
    <dbReference type="NCBI Taxonomy" id="449393"/>
    <lineage>
        <taxon>unclassified sequences</taxon>
        <taxon>metagenomes</taxon>
        <taxon>ecological metagenomes</taxon>
    </lineage>
</organism>
<protein>
    <submittedName>
        <fullName evidence="1">Unannotated protein</fullName>
    </submittedName>
</protein>
<proteinExistence type="predicted"/>
<dbReference type="AlphaFoldDB" id="A0A6J7AK37"/>
<evidence type="ECO:0000313" key="1">
    <source>
        <dbReference type="EMBL" id="CAB4832798.1"/>
    </source>
</evidence>
<name>A0A6J7AK37_9ZZZZ</name>
<dbReference type="EMBL" id="CAFABH010000033">
    <property type="protein sequence ID" value="CAB4832798.1"/>
    <property type="molecule type" value="Genomic_DNA"/>
</dbReference>
<reference evidence="1" key="1">
    <citation type="submission" date="2020-05" db="EMBL/GenBank/DDBJ databases">
        <authorList>
            <person name="Chiriac C."/>
            <person name="Salcher M."/>
            <person name="Ghai R."/>
            <person name="Kavagutti S V."/>
        </authorList>
    </citation>
    <scope>NUCLEOTIDE SEQUENCE</scope>
</reference>
<accession>A0A6J7AK37</accession>
<sequence length="103" mass="10666">MPEAPDAIKRTVSLVEVHPSESKRLYVLSATLENISCKLAGSITASVITTESMVASAGANIPAPLAIPVVVVPDTVDVAIFGTESVVMIARAAISKFSDDISL</sequence>
<gene>
    <name evidence="1" type="ORF">UFOPK3174_01391</name>
</gene>